<feature type="transmembrane region" description="Helical" evidence="8">
    <location>
        <begin position="40"/>
        <end position="61"/>
    </location>
</feature>
<evidence type="ECO:0000256" key="5">
    <source>
        <dbReference type="ARBA" id="ARBA00022692"/>
    </source>
</evidence>
<feature type="transmembrane region" description="Helical" evidence="8">
    <location>
        <begin position="163"/>
        <end position="181"/>
    </location>
</feature>
<dbReference type="InterPro" id="IPR020846">
    <property type="entry name" value="MFS_dom"/>
</dbReference>
<feature type="transmembrane region" description="Helical" evidence="8">
    <location>
        <begin position="289"/>
        <end position="311"/>
    </location>
</feature>
<comment type="subcellular location">
    <subcellularLocation>
        <location evidence="1">Cell membrane</location>
        <topology evidence="1">Multi-pass membrane protein</topology>
    </subcellularLocation>
</comment>
<dbReference type="InterPro" id="IPR011701">
    <property type="entry name" value="MFS"/>
</dbReference>
<organism evidence="10 11">
    <name type="scientific">Acidianus sulfidivorans JP7</name>
    <dbReference type="NCBI Taxonomy" id="619593"/>
    <lineage>
        <taxon>Archaea</taxon>
        <taxon>Thermoproteota</taxon>
        <taxon>Thermoprotei</taxon>
        <taxon>Sulfolobales</taxon>
        <taxon>Sulfolobaceae</taxon>
        <taxon>Acidianus</taxon>
    </lineage>
</organism>
<feature type="transmembrane region" description="Helical" evidence="8">
    <location>
        <begin position="6"/>
        <end position="28"/>
    </location>
</feature>
<evidence type="ECO:0000256" key="4">
    <source>
        <dbReference type="ARBA" id="ARBA00022475"/>
    </source>
</evidence>
<dbReference type="SUPFAM" id="SSF103473">
    <property type="entry name" value="MFS general substrate transporter"/>
    <property type="match status" value="1"/>
</dbReference>
<keyword evidence="4" id="KW-1003">Cell membrane</keyword>
<dbReference type="AlphaFoldDB" id="A0A2U9IPF6"/>
<feature type="domain" description="Major facilitator superfamily (MFS) profile" evidence="9">
    <location>
        <begin position="7"/>
        <end position="465"/>
    </location>
</feature>
<evidence type="ECO:0000259" key="9">
    <source>
        <dbReference type="PROSITE" id="PS50850"/>
    </source>
</evidence>
<keyword evidence="6 8" id="KW-1133">Transmembrane helix</keyword>
<dbReference type="InterPro" id="IPR036259">
    <property type="entry name" value="MFS_trans_sf"/>
</dbReference>
<feature type="transmembrane region" description="Helical" evidence="8">
    <location>
        <begin position="260"/>
        <end position="283"/>
    </location>
</feature>
<dbReference type="FunFam" id="1.20.1250.20:FF:000503">
    <property type="entry name" value="Drug resistance transporter, EmrB/QacA subfamily"/>
    <property type="match status" value="1"/>
</dbReference>
<dbReference type="Gene3D" id="1.20.1250.20">
    <property type="entry name" value="MFS general substrate transporter like domains"/>
    <property type="match status" value="1"/>
</dbReference>
<sequence length="480" mass="50917">MNKISIVTFVVVLGTMMAAVDSTIVILALPTIVQSLHTDLFTAIWVILIYLLIAGVLTTQLGRLGDNFGRSKIYNIGFLLFTIGSALCGASPAASFLIGFRGVQAIGASMLQANSGAIIADYYPPNMRGRAYGFTSIGWNVGAVLGIVLGGIITTFIGWRYIFYINVPIGIIALILGLREIKDVNIIQRKFDIPGVVLLGIALSLITYGAAETAGVGLTTLNIVLITLGILTLIPFVLVERKVESPVIDFRAFKNRVLSSSLLASFLQSAGYLATAFILIMYLQGIRGLSPFNASLLLVPGYVLASMLGPIAGRLSDRIGARIPATVGIALMMVTAFIYTRLTLTTPFIDIILASIIGGIGSSMFYPANNSAVMANAPRQLYGGISGVLRTLANIGIVLSYVITISVASLTVPRYVAFEVFLGTSHLIGGVGSKFLVGVHSAFYASIVILAMALVLSAIRGKEQRASAGQQQVLEQKVSK</sequence>
<evidence type="ECO:0000256" key="7">
    <source>
        <dbReference type="ARBA" id="ARBA00023136"/>
    </source>
</evidence>
<evidence type="ECO:0000256" key="2">
    <source>
        <dbReference type="ARBA" id="ARBA00008537"/>
    </source>
</evidence>
<dbReference type="NCBIfam" id="TIGR00711">
    <property type="entry name" value="efflux_EmrB"/>
    <property type="match status" value="1"/>
</dbReference>
<dbReference type="InterPro" id="IPR004638">
    <property type="entry name" value="EmrB-like"/>
</dbReference>
<dbReference type="PANTHER" id="PTHR42718">
    <property type="entry name" value="MAJOR FACILITATOR SUPERFAMILY MULTIDRUG TRANSPORTER MFSC"/>
    <property type="match status" value="1"/>
</dbReference>
<evidence type="ECO:0000256" key="8">
    <source>
        <dbReference type="SAM" id="Phobius"/>
    </source>
</evidence>
<reference evidence="10 11" key="1">
    <citation type="submission" date="2018-05" db="EMBL/GenBank/DDBJ databases">
        <title>Complete Genome Sequences of Extremely Thermoacidophilic, Metal-Mobilizing Type-Strain Members of the Archaeal Family Sulfolobaceae: Acidianus brierleyi DSM-1651T, Acidianus sulfidivorans DSM-18786T, Metallosphaera hakonensis DSM-7519T, and Metallosphaera prunae DSM-10039T.</title>
        <authorList>
            <person name="Counts J.A."/>
            <person name="Kelly R.M."/>
        </authorList>
    </citation>
    <scope>NUCLEOTIDE SEQUENCE [LARGE SCALE GENOMIC DNA]</scope>
    <source>
        <strain evidence="10 11">JP7</strain>
    </source>
</reference>
<dbReference type="KEGG" id="asul:DFR86_10315"/>
<dbReference type="FunFam" id="1.20.1720.10:FF:000021">
    <property type="entry name" value="Drug resistance transporter, EmrB/QacA subfamily"/>
    <property type="match status" value="1"/>
</dbReference>
<feature type="transmembrane region" description="Helical" evidence="8">
    <location>
        <begin position="348"/>
        <end position="366"/>
    </location>
</feature>
<keyword evidence="5 8" id="KW-0812">Transmembrane</keyword>
<evidence type="ECO:0000313" key="11">
    <source>
        <dbReference type="Proteomes" id="UP000248410"/>
    </source>
</evidence>
<dbReference type="GO" id="GO:0022857">
    <property type="term" value="F:transmembrane transporter activity"/>
    <property type="evidence" value="ECO:0007669"/>
    <property type="project" value="InterPro"/>
</dbReference>
<feature type="transmembrane region" description="Helical" evidence="8">
    <location>
        <begin position="193"/>
        <end position="211"/>
    </location>
</feature>
<dbReference type="Gene3D" id="1.20.1720.10">
    <property type="entry name" value="Multidrug resistance protein D"/>
    <property type="match status" value="1"/>
</dbReference>
<keyword evidence="7 8" id="KW-0472">Membrane</keyword>
<dbReference type="Pfam" id="PF07690">
    <property type="entry name" value="MFS_1"/>
    <property type="match status" value="1"/>
</dbReference>
<keyword evidence="3" id="KW-0813">Transport</keyword>
<dbReference type="PROSITE" id="PS50850">
    <property type="entry name" value="MFS"/>
    <property type="match status" value="1"/>
</dbReference>
<dbReference type="GO" id="GO:0005886">
    <property type="term" value="C:plasma membrane"/>
    <property type="evidence" value="ECO:0007669"/>
    <property type="project" value="UniProtKB-SubCell"/>
</dbReference>
<evidence type="ECO:0000256" key="6">
    <source>
        <dbReference type="ARBA" id="ARBA00022989"/>
    </source>
</evidence>
<feature type="transmembrane region" description="Helical" evidence="8">
    <location>
        <begin position="435"/>
        <end position="456"/>
    </location>
</feature>
<gene>
    <name evidence="10" type="ORF">DFR86_10315</name>
</gene>
<evidence type="ECO:0000256" key="1">
    <source>
        <dbReference type="ARBA" id="ARBA00004651"/>
    </source>
</evidence>
<accession>A0A2U9IPF6</accession>
<name>A0A2U9IPF6_9CREN</name>
<protein>
    <submittedName>
        <fullName evidence="10">MFS transporter</fullName>
    </submittedName>
</protein>
<evidence type="ECO:0000256" key="3">
    <source>
        <dbReference type="ARBA" id="ARBA00022448"/>
    </source>
</evidence>
<evidence type="ECO:0000313" key="10">
    <source>
        <dbReference type="EMBL" id="AWR97891.1"/>
    </source>
</evidence>
<feature type="transmembrane region" description="Helical" evidence="8">
    <location>
        <begin position="73"/>
        <end position="100"/>
    </location>
</feature>
<dbReference type="CDD" id="cd17321">
    <property type="entry name" value="MFS_MMR_MDR_like"/>
    <property type="match status" value="1"/>
</dbReference>
<keyword evidence="11" id="KW-1185">Reference proteome</keyword>
<proteinExistence type="inferred from homology"/>
<feature type="transmembrane region" description="Helical" evidence="8">
    <location>
        <begin position="387"/>
        <end position="415"/>
    </location>
</feature>
<feature type="transmembrane region" description="Helical" evidence="8">
    <location>
        <begin position="217"/>
        <end position="239"/>
    </location>
</feature>
<dbReference type="Proteomes" id="UP000248410">
    <property type="component" value="Chromosome"/>
</dbReference>
<feature type="transmembrane region" description="Helical" evidence="8">
    <location>
        <begin position="137"/>
        <end position="157"/>
    </location>
</feature>
<dbReference type="PANTHER" id="PTHR42718:SF9">
    <property type="entry name" value="MAJOR FACILITATOR SUPERFAMILY MULTIDRUG TRANSPORTER MFSC"/>
    <property type="match status" value="1"/>
</dbReference>
<comment type="similarity">
    <text evidence="2">Belongs to the major facilitator superfamily. EmrB family.</text>
</comment>
<dbReference type="EMBL" id="CP029288">
    <property type="protein sequence ID" value="AWR97891.1"/>
    <property type="molecule type" value="Genomic_DNA"/>
</dbReference>
<feature type="transmembrane region" description="Helical" evidence="8">
    <location>
        <begin position="323"/>
        <end position="342"/>
    </location>
</feature>